<dbReference type="VEuPathDB" id="FungiDB:CJI96_0003852"/>
<feature type="active site" description="Charge relay system" evidence="5">
    <location>
        <position position="203"/>
    </location>
</feature>
<dbReference type="PANTHER" id="PTHR46072">
    <property type="entry name" value="AMIDASE-RELATED-RELATED"/>
    <property type="match status" value="1"/>
</dbReference>
<dbReference type="PANTHER" id="PTHR46072:SF11">
    <property type="entry name" value="AMIDASE-RELATED"/>
    <property type="match status" value="1"/>
</dbReference>
<feature type="binding site" evidence="6">
    <location>
        <position position="177"/>
    </location>
    <ligand>
        <name>substrate</name>
    </ligand>
</feature>
<dbReference type="AlphaFoldDB" id="A0A0L0NTE2"/>
<dbReference type="SUPFAM" id="SSF75304">
    <property type="entry name" value="Amidase signature (AS) enzymes"/>
    <property type="match status" value="1"/>
</dbReference>
<evidence type="ECO:0000313" key="9">
    <source>
        <dbReference type="Proteomes" id="UP000037122"/>
    </source>
</evidence>
<dbReference type="PROSITE" id="PS00571">
    <property type="entry name" value="AMIDASES"/>
    <property type="match status" value="1"/>
</dbReference>
<evidence type="ECO:0000256" key="3">
    <source>
        <dbReference type="ARBA" id="ARBA00012922"/>
    </source>
</evidence>
<dbReference type="InterPro" id="IPR023631">
    <property type="entry name" value="Amidase_dom"/>
</dbReference>
<dbReference type="PIRSF" id="PIRSF001221">
    <property type="entry name" value="Amidase_fungi"/>
    <property type="match status" value="1"/>
</dbReference>
<comment type="similarity">
    <text evidence="2">Belongs to the amidase family.</text>
</comment>
<evidence type="ECO:0000256" key="5">
    <source>
        <dbReference type="PIRSR" id="PIRSR001221-1"/>
    </source>
</evidence>
<dbReference type="VEuPathDB" id="FungiDB:CJI97_004562"/>
<feature type="domain" description="Amidase" evidence="7">
    <location>
        <begin position="74"/>
        <end position="525"/>
    </location>
</feature>
<accession>A0A0L0NTE2</accession>
<dbReference type="GO" id="GO:0004040">
    <property type="term" value="F:amidase activity"/>
    <property type="evidence" value="ECO:0007669"/>
    <property type="project" value="UniProtKB-EC"/>
</dbReference>
<evidence type="ECO:0000256" key="2">
    <source>
        <dbReference type="ARBA" id="ARBA00009199"/>
    </source>
</evidence>
<evidence type="ECO:0000313" key="8">
    <source>
        <dbReference type="EMBL" id="KND96935.1"/>
    </source>
</evidence>
<keyword evidence="4" id="KW-0378">Hydrolase</keyword>
<feature type="active site" description="Acyl-ester intermediate" evidence="5">
    <location>
        <position position="227"/>
    </location>
</feature>
<evidence type="ECO:0000259" key="7">
    <source>
        <dbReference type="Pfam" id="PF01425"/>
    </source>
</evidence>
<reference evidence="9" key="1">
    <citation type="journal article" date="2015" name="BMC Genomics">
        <title>Draft genome of a commonly misdiagnosed multidrug resistant pathogen Candida auris.</title>
        <authorList>
            <person name="Chatterjee S."/>
            <person name="Alampalli S.V."/>
            <person name="Nageshan R.K."/>
            <person name="Chettiar S.T."/>
            <person name="Joshi S."/>
            <person name="Tatu U.S."/>
        </authorList>
    </citation>
    <scope>NUCLEOTIDE SEQUENCE [LARGE SCALE GENOMIC DNA]</scope>
    <source>
        <strain evidence="9">6684</strain>
    </source>
</reference>
<organism evidence="8 9">
    <name type="scientific">Candidozyma auris</name>
    <name type="common">Yeast</name>
    <name type="synonym">Candida auris</name>
    <dbReference type="NCBI Taxonomy" id="498019"/>
    <lineage>
        <taxon>Eukaryota</taxon>
        <taxon>Fungi</taxon>
        <taxon>Dikarya</taxon>
        <taxon>Ascomycota</taxon>
        <taxon>Saccharomycotina</taxon>
        <taxon>Pichiomycetes</taxon>
        <taxon>Metschnikowiaceae</taxon>
        <taxon>Candidozyma</taxon>
    </lineage>
</organism>
<name>A0A0L0NTE2_CANAR</name>
<sequence>MWREIAERKQRAILEAIPAQWQGDWLQQMRDSGETNTNKFLDSVLPETEKAITHLTLVELQQKLAKGELSAVSVTEAYCHRAALAHQIVNCCSDIFFDEALARARALDEKNARGEKLGPLHGVPISLKDQVDLVGKDSTIGYCSLAEKPRRKNALIAEQLLEAGAVFYVKTAVPSSLMASETYSNLIGYTRNALHLEFSAGGSSGGEGSLIAAGASPCGLGTDIGGSIRIPSCFQGLYALKPANGRLSYMNVSNANSGQECVVSSIGPMARSLEDVKYVCKVLIDKEGWNWDPKVLAVPWREFPARKFVVGMWHACPELRPQPPIVRGLKETKDALEKAGHEVVDIELPVLLRALHTATKVYVADAGAEAFEECAKTGEPLIDAVKICVPWDTFEKPLTVTDWWELCNESNEIKQAFYEYWQKTTSITASGKPIDAIVCPIWPVPAVPQYGPSTENYTVPFNLFDCASVVVPVTTVDKNVDEKDPQFNPRNEAEEAVYKMYNLNLYHGLPVCLQVVTKKLEEEKALSIAEACDRAIKRFK</sequence>
<comment type="catalytic activity">
    <reaction evidence="1">
        <text>a monocarboxylic acid amide + H2O = a monocarboxylate + NH4(+)</text>
        <dbReference type="Rhea" id="RHEA:12020"/>
        <dbReference type="ChEBI" id="CHEBI:15377"/>
        <dbReference type="ChEBI" id="CHEBI:28938"/>
        <dbReference type="ChEBI" id="CHEBI:35757"/>
        <dbReference type="ChEBI" id="CHEBI:83628"/>
        <dbReference type="EC" id="3.5.1.4"/>
    </reaction>
</comment>
<dbReference type="InterPro" id="IPR036928">
    <property type="entry name" value="AS_sf"/>
</dbReference>
<dbReference type="EMBL" id="LGST01000047">
    <property type="protein sequence ID" value="KND96935.1"/>
    <property type="molecule type" value="Genomic_DNA"/>
</dbReference>
<dbReference type="EC" id="3.5.1.4" evidence="3"/>
<gene>
    <name evidence="8" type="ORF">QG37_06626</name>
</gene>
<dbReference type="VEuPathDB" id="FungiDB:B9J08_004890"/>
<feature type="active site" description="Charge relay system" evidence="5">
    <location>
        <position position="128"/>
    </location>
</feature>
<dbReference type="VEuPathDB" id="FungiDB:CJJ07_005384"/>
<dbReference type="Proteomes" id="UP000037122">
    <property type="component" value="Unassembled WGS sequence"/>
</dbReference>
<feature type="binding site" evidence="6">
    <location>
        <begin position="224"/>
        <end position="227"/>
    </location>
    <ligand>
        <name>substrate</name>
    </ligand>
</feature>
<dbReference type="InterPro" id="IPR020556">
    <property type="entry name" value="Amidase_CS"/>
</dbReference>
<feature type="binding site" evidence="6">
    <location>
        <position position="203"/>
    </location>
    <ligand>
        <name>substrate</name>
    </ligand>
</feature>
<proteinExistence type="inferred from homology"/>
<dbReference type="VEuPathDB" id="FungiDB:CJJ09_004913"/>
<evidence type="ECO:0000256" key="4">
    <source>
        <dbReference type="ARBA" id="ARBA00022801"/>
    </source>
</evidence>
<protein>
    <recommendedName>
        <fullName evidence="3">amidase</fullName>
        <ecNumber evidence="3">3.5.1.4</ecNumber>
    </recommendedName>
</protein>
<evidence type="ECO:0000256" key="6">
    <source>
        <dbReference type="PIRSR" id="PIRSR001221-2"/>
    </source>
</evidence>
<comment type="caution">
    <text evidence="8">The sequence shown here is derived from an EMBL/GenBank/DDBJ whole genome shotgun (WGS) entry which is preliminary data.</text>
</comment>
<dbReference type="Pfam" id="PF01425">
    <property type="entry name" value="Amidase"/>
    <property type="match status" value="1"/>
</dbReference>
<dbReference type="Gene3D" id="3.90.1300.10">
    <property type="entry name" value="Amidase signature (AS) domain"/>
    <property type="match status" value="1"/>
</dbReference>
<evidence type="ECO:0000256" key="1">
    <source>
        <dbReference type="ARBA" id="ARBA00001311"/>
    </source>
</evidence>
<dbReference type="VEuPathDB" id="FungiDB:QG37_06626"/>